<keyword evidence="5" id="KW-1185">Reference proteome</keyword>
<dbReference type="Gene3D" id="3.30.300.90">
    <property type="entry name" value="BolA-like"/>
    <property type="match status" value="1"/>
</dbReference>
<dbReference type="Pfam" id="PF01722">
    <property type="entry name" value="BolA"/>
    <property type="match status" value="1"/>
</dbReference>
<dbReference type="STRING" id="1344416.A0A139B0E1"/>
<comment type="similarity">
    <text evidence="1 2">Belongs to the BolA/IbaG family.</text>
</comment>
<reference evidence="4 5" key="1">
    <citation type="journal article" date="2015" name="Genome Biol. Evol.">
        <title>Phylogenomic analyses indicate that early fungi evolved digesting cell walls of algal ancestors of land plants.</title>
        <authorList>
            <person name="Chang Y."/>
            <person name="Wang S."/>
            <person name="Sekimoto S."/>
            <person name="Aerts A.L."/>
            <person name="Choi C."/>
            <person name="Clum A."/>
            <person name="LaButti K.M."/>
            <person name="Lindquist E.A."/>
            <person name="Yee Ngan C."/>
            <person name="Ohm R.A."/>
            <person name="Salamov A.A."/>
            <person name="Grigoriev I.V."/>
            <person name="Spatafora J.W."/>
            <person name="Berbee M.L."/>
        </authorList>
    </citation>
    <scope>NUCLEOTIDE SEQUENCE [LARGE SCALE GENOMIC DNA]</scope>
    <source>
        <strain evidence="4 5">JEL478</strain>
    </source>
</reference>
<dbReference type="InterPro" id="IPR036065">
    <property type="entry name" value="BolA-like_sf"/>
</dbReference>
<feature type="region of interest" description="Disordered" evidence="3">
    <location>
        <begin position="27"/>
        <end position="55"/>
    </location>
</feature>
<evidence type="ECO:0000256" key="1">
    <source>
        <dbReference type="ARBA" id="ARBA00005578"/>
    </source>
</evidence>
<accession>A0A139B0E1</accession>
<protein>
    <recommendedName>
        <fullName evidence="6">Bola-like protein</fullName>
    </recommendedName>
</protein>
<dbReference type="Proteomes" id="UP000070544">
    <property type="component" value="Unassembled WGS sequence"/>
</dbReference>
<evidence type="ECO:0000256" key="2">
    <source>
        <dbReference type="RuleBase" id="RU003860"/>
    </source>
</evidence>
<evidence type="ECO:0008006" key="6">
    <source>
        <dbReference type="Google" id="ProtNLM"/>
    </source>
</evidence>
<name>A0A139B0E1_GONPJ</name>
<dbReference type="EMBL" id="KQ965731">
    <property type="protein sequence ID" value="KXS22461.1"/>
    <property type="molecule type" value="Genomic_DNA"/>
</dbReference>
<dbReference type="InterPro" id="IPR052275">
    <property type="entry name" value="Mt_Fe-S_assembly_factor"/>
</dbReference>
<dbReference type="InterPro" id="IPR002634">
    <property type="entry name" value="BolA"/>
</dbReference>
<dbReference type="PANTHER" id="PTHR46188">
    <property type="entry name" value="BOLA-LIKE PROTEIN 3"/>
    <property type="match status" value="1"/>
</dbReference>
<dbReference type="OMA" id="QPQICIC"/>
<dbReference type="SUPFAM" id="SSF82657">
    <property type="entry name" value="BolA-like"/>
    <property type="match status" value="1"/>
</dbReference>
<dbReference type="PANTHER" id="PTHR46188:SF1">
    <property type="entry name" value="BOLA-LIKE PROTEIN 3"/>
    <property type="match status" value="1"/>
</dbReference>
<dbReference type="GO" id="GO:0005759">
    <property type="term" value="C:mitochondrial matrix"/>
    <property type="evidence" value="ECO:0007669"/>
    <property type="project" value="TreeGrafter"/>
</dbReference>
<evidence type="ECO:0000313" key="4">
    <source>
        <dbReference type="EMBL" id="KXS22461.1"/>
    </source>
</evidence>
<evidence type="ECO:0000313" key="5">
    <source>
        <dbReference type="Proteomes" id="UP000070544"/>
    </source>
</evidence>
<evidence type="ECO:0000256" key="3">
    <source>
        <dbReference type="SAM" id="MobiDB-lite"/>
    </source>
</evidence>
<dbReference type="AlphaFoldDB" id="A0A139B0E1"/>
<gene>
    <name evidence="4" type="ORF">M427DRAFT_173118</name>
</gene>
<sequence length="131" mass="14129">MSFKRFIPSYHGASTLTRSLSIRSSHPPRLPFRSFANDASSQPSPPADPNYTSGERDVHLLLAAHQPLQPISKLVVSDTSGGCGSMYAIEIASGAFNGLGLLKQHRLVTDALQETMKAQGWHGVTVKTQKA</sequence>
<proteinExistence type="inferred from homology"/>
<dbReference type="OrthoDB" id="203381at2759"/>
<organism evidence="4 5">
    <name type="scientific">Gonapodya prolifera (strain JEL478)</name>
    <name type="common">Monoblepharis prolifera</name>
    <dbReference type="NCBI Taxonomy" id="1344416"/>
    <lineage>
        <taxon>Eukaryota</taxon>
        <taxon>Fungi</taxon>
        <taxon>Fungi incertae sedis</taxon>
        <taxon>Chytridiomycota</taxon>
        <taxon>Chytridiomycota incertae sedis</taxon>
        <taxon>Monoblepharidomycetes</taxon>
        <taxon>Monoblepharidales</taxon>
        <taxon>Gonapodyaceae</taxon>
        <taxon>Gonapodya</taxon>
    </lineage>
</organism>